<dbReference type="EMBL" id="ML737113">
    <property type="protein sequence ID" value="KAE8347482.1"/>
    <property type="molecule type" value="Genomic_DNA"/>
</dbReference>
<dbReference type="GO" id="GO:0022857">
    <property type="term" value="F:transmembrane transporter activity"/>
    <property type="evidence" value="ECO:0007669"/>
    <property type="project" value="UniProtKB-ARBA"/>
</dbReference>
<comment type="subcellular location">
    <subcellularLocation>
        <location evidence="1">Membrane</location>
        <topology evidence="1">Multi-pass membrane protein</topology>
    </subcellularLocation>
</comment>
<protein>
    <submittedName>
        <fullName evidence="7">Uncharacterized protein</fullName>
    </submittedName>
</protein>
<organism evidence="7">
    <name type="scientific">Aspergillus arachidicola</name>
    <dbReference type="NCBI Taxonomy" id="656916"/>
    <lineage>
        <taxon>Eukaryota</taxon>
        <taxon>Fungi</taxon>
        <taxon>Dikarya</taxon>
        <taxon>Ascomycota</taxon>
        <taxon>Pezizomycotina</taxon>
        <taxon>Eurotiomycetes</taxon>
        <taxon>Eurotiomycetidae</taxon>
        <taxon>Eurotiales</taxon>
        <taxon>Aspergillaceae</taxon>
        <taxon>Aspergillus</taxon>
        <taxon>Aspergillus subgen. Circumdati</taxon>
    </lineage>
</organism>
<proteinExistence type="predicted"/>
<dbReference type="AlphaFoldDB" id="A0A5N6YPN8"/>
<dbReference type="Proteomes" id="UP000325558">
    <property type="component" value="Unassembled WGS sequence"/>
</dbReference>
<accession>A0A5N6YPN8</accession>
<keyword evidence="5 6" id="KW-0472">Membrane</keyword>
<evidence type="ECO:0000256" key="6">
    <source>
        <dbReference type="SAM" id="Phobius"/>
    </source>
</evidence>
<keyword evidence="4 6" id="KW-1133">Transmembrane helix</keyword>
<dbReference type="OrthoDB" id="2417308at2759"/>
<evidence type="ECO:0000256" key="5">
    <source>
        <dbReference type="ARBA" id="ARBA00023136"/>
    </source>
</evidence>
<dbReference type="PANTHER" id="PTHR45649">
    <property type="entry name" value="AMINO-ACID PERMEASE BAT1"/>
    <property type="match status" value="1"/>
</dbReference>
<evidence type="ECO:0000256" key="4">
    <source>
        <dbReference type="ARBA" id="ARBA00022989"/>
    </source>
</evidence>
<keyword evidence="2" id="KW-0813">Transport</keyword>
<evidence type="ECO:0000256" key="3">
    <source>
        <dbReference type="ARBA" id="ARBA00022692"/>
    </source>
</evidence>
<gene>
    <name evidence="7" type="ORF">BDV24DRAFT_122222</name>
</gene>
<reference evidence="7" key="1">
    <citation type="submission" date="2019-04" db="EMBL/GenBank/DDBJ databases">
        <title>Friends and foes A comparative genomics study of 23 Aspergillus species from section Flavi.</title>
        <authorList>
            <consortium name="DOE Joint Genome Institute"/>
            <person name="Kjaerbolling I."/>
            <person name="Vesth T."/>
            <person name="Frisvad J.C."/>
            <person name="Nybo J.L."/>
            <person name="Theobald S."/>
            <person name="Kildgaard S."/>
            <person name="Isbrandt T."/>
            <person name="Kuo A."/>
            <person name="Sato A."/>
            <person name="Lyhne E.K."/>
            <person name="Kogle M.E."/>
            <person name="Wiebenga A."/>
            <person name="Kun R.S."/>
            <person name="Lubbers R.J."/>
            <person name="Makela M.R."/>
            <person name="Barry K."/>
            <person name="Chovatia M."/>
            <person name="Clum A."/>
            <person name="Daum C."/>
            <person name="Haridas S."/>
            <person name="He G."/>
            <person name="LaButti K."/>
            <person name="Lipzen A."/>
            <person name="Mondo S."/>
            <person name="Riley R."/>
            <person name="Salamov A."/>
            <person name="Simmons B.A."/>
            <person name="Magnuson J.K."/>
            <person name="Henrissat B."/>
            <person name="Mortensen U.H."/>
            <person name="Larsen T.O."/>
            <person name="Devries R.P."/>
            <person name="Grigoriev I.V."/>
            <person name="Machida M."/>
            <person name="Baker S.E."/>
            <person name="Andersen M.R."/>
        </authorList>
    </citation>
    <scope>NUCLEOTIDE SEQUENCE</scope>
    <source>
        <strain evidence="7">CBS 117612</strain>
    </source>
</reference>
<keyword evidence="3 6" id="KW-0812">Transmembrane</keyword>
<evidence type="ECO:0000313" key="7">
    <source>
        <dbReference type="EMBL" id="KAE8347482.1"/>
    </source>
</evidence>
<sequence>MSMHELKQMSPPVLSEMEGQPIYRDKDDVYLTRMGKRPVLKRNFGLMSMVGFSCTLLVTWEGYIILFLQSFQNGGPAGSVYGYLFVWAGIAATFVVISELVSM</sequence>
<evidence type="ECO:0000256" key="2">
    <source>
        <dbReference type="ARBA" id="ARBA00022448"/>
    </source>
</evidence>
<feature type="transmembrane region" description="Helical" evidence="6">
    <location>
        <begin position="44"/>
        <end position="68"/>
    </location>
</feature>
<evidence type="ECO:0000256" key="1">
    <source>
        <dbReference type="ARBA" id="ARBA00004141"/>
    </source>
</evidence>
<name>A0A5N6YPN8_9EURO</name>
<dbReference type="PANTHER" id="PTHR45649:SF1">
    <property type="entry name" value="TRANSPORTER, PUTATIVE (EUROFUNG)-RELATED"/>
    <property type="match status" value="1"/>
</dbReference>
<feature type="transmembrane region" description="Helical" evidence="6">
    <location>
        <begin position="80"/>
        <end position="101"/>
    </location>
</feature>
<dbReference type="GO" id="GO:0016020">
    <property type="term" value="C:membrane"/>
    <property type="evidence" value="ECO:0007669"/>
    <property type="project" value="UniProtKB-SubCell"/>
</dbReference>